<sequence length="85" mass="9485">MVLSIPSPCIDLTDSGDLPEASIEWTKLLFISFTIATVQENLCSKGSAMMKLQSMSVNIKLFSDMRAFGDEPHHFEPWSSDEDDT</sequence>
<evidence type="ECO:0000313" key="2">
    <source>
        <dbReference type="Proteomes" id="UP000887159"/>
    </source>
</evidence>
<protein>
    <submittedName>
        <fullName evidence="1">Uncharacterized protein</fullName>
    </submittedName>
</protein>
<gene>
    <name evidence="1" type="ORF">TNCV_5085661</name>
</gene>
<evidence type="ECO:0000313" key="1">
    <source>
        <dbReference type="EMBL" id="GFY07381.1"/>
    </source>
</evidence>
<dbReference type="Proteomes" id="UP000887159">
    <property type="component" value="Unassembled WGS sequence"/>
</dbReference>
<proteinExistence type="predicted"/>
<accession>A0A8X6S7Z9</accession>
<name>A0A8X6S7Z9_TRICX</name>
<reference evidence="1" key="1">
    <citation type="submission" date="2020-08" db="EMBL/GenBank/DDBJ databases">
        <title>Multicomponent nature underlies the extraordinary mechanical properties of spider dragline silk.</title>
        <authorList>
            <person name="Kono N."/>
            <person name="Nakamura H."/>
            <person name="Mori M."/>
            <person name="Yoshida Y."/>
            <person name="Ohtoshi R."/>
            <person name="Malay A.D."/>
            <person name="Moran D.A.P."/>
            <person name="Tomita M."/>
            <person name="Numata K."/>
            <person name="Arakawa K."/>
        </authorList>
    </citation>
    <scope>NUCLEOTIDE SEQUENCE</scope>
</reference>
<dbReference type="AlphaFoldDB" id="A0A8X6S7Z9"/>
<keyword evidence="2" id="KW-1185">Reference proteome</keyword>
<dbReference type="EMBL" id="BMAU01021272">
    <property type="protein sequence ID" value="GFY07381.1"/>
    <property type="molecule type" value="Genomic_DNA"/>
</dbReference>
<comment type="caution">
    <text evidence="1">The sequence shown here is derived from an EMBL/GenBank/DDBJ whole genome shotgun (WGS) entry which is preliminary data.</text>
</comment>
<organism evidence="1 2">
    <name type="scientific">Trichonephila clavipes</name>
    <name type="common">Golden silk orbweaver</name>
    <name type="synonym">Nephila clavipes</name>
    <dbReference type="NCBI Taxonomy" id="2585209"/>
    <lineage>
        <taxon>Eukaryota</taxon>
        <taxon>Metazoa</taxon>
        <taxon>Ecdysozoa</taxon>
        <taxon>Arthropoda</taxon>
        <taxon>Chelicerata</taxon>
        <taxon>Arachnida</taxon>
        <taxon>Araneae</taxon>
        <taxon>Araneomorphae</taxon>
        <taxon>Entelegynae</taxon>
        <taxon>Araneoidea</taxon>
        <taxon>Nephilidae</taxon>
        <taxon>Trichonephila</taxon>
    </lineage>
</organism>